<dbReference type="SMART" id="SM00342">
    <property type="entry name" value="HTH_ARAC"/>
    <property type="match status" value="1"/>
</dbReference>
<dbReference type="Pfam" id="PF12833">
    <property type="entry name" value="HTH_18"/>
    <property type="match status" value="1"/>
</dbReference>
<dbReference type="SUPFAM" id="SSF46689">
    <property type="entry name" value="Homeodomain-like"/>
    <property type="match status" value="2"/>
</dbReference>
<keyword evidence="6" id="KW-1185">Reference proteome</keyword>
<dbReference type="InterPro" id="IPR018060">
    <property type="entry name" value="HTH_AraC"/>
</dbReference>
<evidence type="ECO:0000259" key="4">
    <source>
        <dbReference type="PROSITE" id="PS01124"/>
    </source>
</evidence>
<dbReference type="InterPro" id="IPR020449">
    <property type="entry name" value="Tscrpt_reg_AraC-type_HTH"/>
</dbReference>
<organism evidence="5 6">
    <name type="scientific">Shewanella surugensis</name>
    <dbReference type="NCBI Taxonomy" id="212020"/>
    <lineage>
        <taxon>Bacteria</taxon>
        <taxon>Pseudomonadati</taxon>
        <taxon>Pseudomonadota</taxon>
        <taxon>Gammaproteobacteria</taxon>
        <taxon>Alteromonadales</taxon>
        <taxon>Shewanellaceae</taxon>
        <taxon>Shewanella</taxon>
    </lineage>
</organism>
<proteinExistence type="predicted"/>
<dbReference type="PANTHER" id="PTHR43280">
    <property type="entry name" value="ARAC-FAMILY TRANSCRIPTIONAL REGULATOR"/>
    <property type="match status" value="1"/>
</dbReference>
<dbReference type="PANTHER" id="PTHR43280:SF13">
    <property type="entry name" value="HTH-TYPE TRANSCRIPTIONAL ACTIVATOR RHAR"/>
    <property type="match status" value="1"/>
</dbReference>
<sequence>MSVVQIILFKEAGKLHSNGVVTSIAANQLVVTSEQATAVGGYKKLNMFCYPGEIHELYYEVMDLLIEDPNNTPFYMAASKSLPVFDNLISVIEQLHSVSRKLLIKFIFTYCLGLDNSYFSKLLSHYSTHNDSLLNYIEENFTQPWSVAQFADDLGIEVRKLNLLFYKNYGVSAKKWLLERRLVFARQQLVTTQKKVADIAYEAGFSSHSHFSGSFKKRFQCSPTQLNADIT</sequence>
<dbReference type="InterPro" id="IPR018062">
    <property type="entry name" value="HTH_AraC-typ_CS"/>
</dbReference>
<keyword evidence="1" id="KW-0805">Transcription regulation</keyword>
<evidence type="ECO:0000256" key="3">
    <source>
        <dbReference type="ARBA" id="ARBA00023163"/>
    </source>
</evidence>
<dbReference type="Gene3D" id="1.10.10.60">
    <property type="entry name" value="Homeodomain-like"/>
    <property type="match status" value="1"/>
</dbReference>
<feature type="domain" description="HTH araC/xylS-type" evidence="4">
    <location>
        <begin position="131"/>
        <end position="229"/>
    </location>
</feature>
<gene>
    <name evidence="5" type="ORF">L2764_04020</name>
</gene>
<keyword evidence="3" id="KW-0804">Transcription</keyword>
<evidence type="ECO:0000256" key="1">
    <source>
        <dbReference type="ARBA" id="ARBA00023015"/>
    </source>
</evidence>
<evidence type="ECO:0000256" key="2">
    <source>
        <dbReference type="ARBA" id="ARBA00023125"/>
    </source>
</evidence>
<comment type="caution">
    <text evidence="5">The sequence shown here is derived from an EMBL/GenBank/DDBJ whole genome shotgun (WGS) entry which is preliminary data.</text>
</comment>
<reference evidence="5 6" key="1">
    <citation type="submission" date="2022-01" db="EMBL/GenBank/DDBJ databases">
        <title>Whole genome-based taxonomy of the Shewanellaceae.</title>
        <authorList>
            <person name="Martin-Rodriguez A.J."/>
        </authorList>
    </citation>
    <scope>NUCLEOTIDE SEQUENCE [LARGE SCALE GENOMIC DNA]</scope>
    <source>
        <strain evidence="5 6">DSM 17177</strain>
    </source>
</reference>
<dbReference type="PRINTS" id="PR00032">
    <property type="entry name" value="HTHARAC"/>
</dbReference>
<dbReference type="EMBL" id="JAKIKS010000010">
    <property type="protein sequence ID" value="MCL1123672.1"/>
    <property type="molecule type" value="Genomic_DNA"/>
</dbReference>
<dbReference type="Proteomes" id="UP001203423">
    <property type="component" value="Unassembled WGS sequence"/>
</dbReference>
<name>A0ABT0L8J8_9GAMM</name>
<keyword evidence="2" id="KW-0238">DNA-binding</keyword>
<dbReference type="InterPro" id="IPR009057">
    <property type="entry name" value="Homeodomain-like_sf"/>
</dbReference>
<evidence type="ECO:0000313" key="5">
    <source>
        <dbReference type="EMBL" id="MCL1123672.1"/>
    </source>
</evidence>
<protein>
    <submittedName>
        <fullName evidence="5">AraC family transcriptional regulator</fullName>
    </submittedName>
</protein>
<accession>A0ABT0L8J8</accession>
<dbReference type="RefSeq" id="WP_248938959.1">
    <property type="nucleotide sequence ID" value="NZ_JAKIKS010000010.1"/>
</dbReference>
<evidence type="ECO:0000313" key="6">
    <source>
        <dbReference type="Proteomes" id="UP001203423"/>
    </source>
</evidence>
<dbReference type="PROSITE" id="PS01124">
    <property type="entry name" value="HTH_ARAC_FAMILY_2"/>
    <property type="match status" value="1"/>
</dbReference>
<dbReference type="PROSITE" id="PS00041">
    <property type="entry name" value="HTH_ARAC_FAMILY_1"/>
    <property type="match status" value="1"/>
</dbReference>